<dbReference type="EMBL" id="CZBI01000005">
    <property type="protein sequence ID" value="CUQ33553.1"/>
    <property type="molecule type" value="Genomic_DNA"/>
</dbReference>
<organism evidence="3 4">
    <name type="scientific">Bacteroides thetaiotaomicron</name>
    <dbReference type="NCBI Taxonomy" id="818"/>
    <lineage>
        <taxon>Bacteria</taxon>
        <taxon>Pseudomonadati</taxon>
        <taxon>Bacteroidota</taxon>
        <taxon>Bacteroidia</taxon>
        <taxon>Bacteroidales</taxon>
        <taxon>Bacteroidaceae</taxon>
        <taxon>Bacteroides</taxon>
    </lineage>
</organism>
<evidence type="ECO:0000256" key="1">
    <source>
        <dbReference type="SAM" id="MobiDB-lite"/>
    </source>
</evidence>
<dbReference type="PANTHER" id="PTHR34585">
    <property type="match status" value="1"/>
</dbReference>
<sequence length="133" mass="15803">MKGGTAMEFLDRRTFEDCMRQVFSRLDRQDEMLSAMHGGVHEKPQGIALLEDDTMDNQDVCMLLHVSKRTLQRYRSDGLLPYRMHRHKTYYRRSDVELFISTHMREILRDREQGKASDGKSKPNNKRKTNRKK</sequence>
<feature type="domain" description="Helix-turn-helix" evidence="2">
    <location>
        <begin position="55"/>
        <end position="102"/>
    </location>
</feature>
<name>A0A174VFF5_BACT4</name>
<dbReference type="InterPro" id="IPR041657">
    <property type="entry name" value="HTH_17"/>
</dbReference>
<feature type="compositionally biased region" description="Basic residues" evidence="1">
    <location>
        <begin position="123"/>
        <end position="133"/>
    </location>
</feature>
<dbReference type="Pfam" id="PF12728">
    <property type="entry name" value="HTH_17"/>
    <property type="match status" value="1"/>
</dbReference>
<evidence type="ECO:0000313" key="4">
    <source>
        <dbReference type="Proteomes" id="UP000095541"/>
    </source>
</evidence>
<protein>
    <submittedName>
        <fullName evidence="3">DNA binding domain, excisionase family</fullName>
    </submittedName>
</protein>
<proteinExistence type="predicted"/>
<feature type="compositionally biased region" description="Basic and acidic residues" evidence="1">
    <location>
        <begin position="109"/>
        <end position="121"/>
    </location>
</feature>
<gene>
    <name evidence="3" type="ORF">ERS852557_03676</name>
</gene>
<dbReference type="SUPFAM" id="SSF46955">
    <property type="entry name" value="Putative DNA-binding domain"/>
    <property type="match status" value="1"/>
</dbReference>
<accession>A0A174VFF5</accession>
<feature type="region of interest" description="Disordered" evidence="1">
    <location>
        <begin position="109"/>
        <end position="133"/>
    </location>
</feature>
<reference evidence="3 4" key="1">
    <citation type="submission" date="2015-09" db="EMBL/GenBank/DDBJ databases">
        <authorList>
            <consortium name="Pathogen Informatics"/>
        </authorList>
    </citation>
    <scope>NUCLEOTIDE SEQUENCE [LARGE SCALE GENOMIC DNA]</scope>
    <source>
        <strain evidence="3 4">2789STDY5834945</strain>
    </source>
</reference>
<evidence type="ECO:0000259" key="2">
    <source>
        <dbReference type="Pfam" id="PF12728"/>
    </source>
</evidence>
<evidence type="ECO:0000313" key="3">
    <source>
        <dbReference type="EMBL" id="CUQ33553.1"/>
    </source>
</evidence>
<dbReference type="Proteomes" id="UP000095541">
    <property type="component" value="Unassembled WGS sequence"/>
</dbReference>
<dbReference type="InterPro" id="IPR009061">
    <property type="entry name" value="DNA-bd_dom_put_sf"/>
</dbReference>
<dbReference type="PANTHER" id="PTHR34585:SF22">
    <property type="entry name" value="HELIX-TURN-HELIX DOMAIN-CONTAINING PROTEIN"/>
    <property type="match status" value="1"/>
</dbReference>
<dbReference type="AlphaFoldDB" id="A0A174VFF5"/>